<evidence type="ECO:0000313" key="2">
    <source>
        <dbReference type="EMBL" id="SET77408.1"/>
    </source>
</evidence>
<dbReference type="InterPro" id="IPR046720">
    <property type="entry name" value="DUF6612"/>
</dbReference>
<evidence type="ECO:0000256" key="1">
    <source>
        <dbReference type="SAM" id="SignalP"/>
    </source>
</evidence>
<evidence type="ECO:0000313" key="3">
    <source>
        <dbReference type="Proteomes" id="UP000199568"/>
    </source>
</evidence>
<keyword evidence="3" id="KW-1185">Reference proteome</keyword>
<protein>
    <recommendedName>
        <fullName evidence="4">Outer membrane lipoprotein-sorting protein</fullName>
    </recommendedName>
</protein>
<reference evidence="2 3" key="1">
    <citation type="submission" date="2016-10" db="EMBL/GenBank/DDBJ databases">
        <authorList>
            <person name="de Groot N.N."/>
        </authorList>
    </citation>
    <scope>NUCLEOTIDE SEQUENCE [LARGE SCALE GENOMIC DNA]</scope>
    <source>
        <strain evidence="2 3">DSM 18979</strain>
    </source>
</reference>
<organism evidence="2 3">
    <name type="scientific">Natronincola peptidivorans</name>
    <dbReference type="NCBI Taxonomy" id="426128"/>
    <lineage>
        <taxon>Bacteria</taxon>
        <taxon>Bacillati</taxon>
        <taxon>Bacillota</taxon>
        <taxon>Clostridia</taxon>
        <taxon>Peptostreptococcales</taxon>
        <taxon>Natronincolaceae</taxon>
        <taxon>Natronincola</taxon>
    </lineage>
</organism>
<gene>
    <name evidence="2" type="ORF">SAMN05660297_03456</name>
</gene>
<dbReference type="RefSeq" id="WP_090446790.1">
    <property type="nucleotide sequence ID" value="NZ_FOHU01000031.1"/>
</dbReference>
<sequence length="296" mass="34192">MKSLMKKILFVVLGCCIFILFAGCAATDVTNESLESTEIYNKSLEAVKVANSYDFEIAQKEFIQMPLPPMSQEGDYILDEELFSIEEWETETFITGKLRQQPLSLEMITKINVLDQQDVDLDSDSNRIELKKYILEGKQYSYFSHWGVWAVQDLREIDIDWENLENINKQSNPMYFLNLLENGLAREAVLETDQQHYILSLENNEDELIRKIMKDILGDDGKLSEASYKIWIDKEAYLPEKSNFKYKLATDIGESTRITIHESEIYYSNFGAVDKIAIPDEAKNAVNMEELLEGNI</sequence>
<dbReference type="OrthoDB" id="1957331at2"/>
<dbReference type="Proteomes" id="UP000199568">
    <property type="component" value="Unassembled WGS sequence"/>
</dbReference>
<dbReference type="AlphaFoldDB" id="A0A1I0H1J3"/>
<evidence type="ECO:0008006" key="4">
    <source>
        <dbReference type="Google" id="ProtNLM"/>
    </source>
</evidence>
<proteinExistence type="predicted"/>
<dbReference type="STRING" id="426128.SAMN05660297_03456"/>
<feature type="signal peptide" evidence="1">
    <location>
        <begin position="1"/>
        <end position="22"/>
    </location>
</feature>
<dbReference type="EMBL" id="FOHU01000031">
    <property type="protein sequence ID" value="SET77408.1"/>
    <property type="molecule type" value="Genomic_DNA"/>
</dbReference>
<accession>A0A1I0H1J3</accession>
<name>A0A1I0H1J3_9FIRM</name>
<keyword evidence="1" id="KW-0732">Signal</keyword>
<dbReference type="Pfam" id="PF20316">
    <property type="entry name" value="DUF6612"/>
    <property type="match status" value="1"/>
</dbReference>
<dbReference type="PROSITE" id="PS51257">
    <property type="entry name" value="PROKAR_LIPOPROTEIN"/>
    <property type="match status" value="1"/>
</dbReference>
<feature type="chain" id="PRO_5039353621" description="Outer membrane lipoprotein-sorting protein" evidence="1">
    <location>
        <begin position="23"/>
        <end position="296"/>
    </location>
</feature>